<keyword evidence="3" id="KW-1185">Reference proteome</keyword>
<protein>
    <recommendedName>
        <fullName evidence="1">Integrase core domain-containing protein</fullName>
    </recommendedName>
</protein>
<reference evidence="2" key="1">
    <citation type="journal article" date="2023" name="G3 (Bethesda)">
        <title>Whole genome assembly and annotation of the endangered Caribbean coral Acropora cervicornis.</title>
        <authorList>
            <person name="Selwyn J.D."/>
            <person name="Vollmer S.V."/>
        </authorList>
    </citation>
    <scope>NUCLEOTIDE SEQUENCE</scope>
    <source>
        <strain evidence="2">K2</strain>
    </source>
</reference>
<feature type="domain" description="Integrase core" evidence="1">
    <location>
        <begin position="153"/>
        <end position="252"/>
    </location>
</feature>
<dbReference type="Pfam" id="PF24764">
    <property type="entry name" value="rva_4"/>
    <property type="match status" value="1"/>
</dbReference>
<comment type="caution">
    <text evidence="2">The sequence shown here is derived from an EMBL/GenBank/DDBJ whole genome shotgun (WGS) entry which is preliminary data.</text>
</comment>
<dbReference type="InterPro" id="IPR058913">
    <property type="entry name" value="Integrase_dom_put"/>
</dbReference>
<dbReference type="PANTHER" id="PTHR46791">
    <property type="entry name" value="EXPRESSED PROTEIN"/>
    <property type="match status" value="1"/>
</dbReference>
<organism evidence="2 3">
    <name type="scientific">Acropora cervicornis</name>
    <name type="common">Staghorn coral</name>
    <dbReference type="NCBI Taxonomy" id="6130"/>
    <lineage>
        <taxon>Eukaryota</taxon>
        <taxon>Metazoa</taxon>
        <taxon>Cnidaria</taxon>
        <taxon>Anthozoa</taxon>
        <taxon>Hexacorallia</taxon>
        <taxon>Scleractinia</taxon>
        <taxon>Astrocoeniina</taxon>
        <taxon>Acroporidae</taxon>
        <taxon>Acropora</taxon>
    </lineage>
</organism>
<accession>A0AAD9QNM7</accession>
<reference evidence="2" key="2">
    <citation type="journal article" date="2023" name="Science">
        <title>Genomic signatures of disease resistance in endangered staghorn corals.</title>
        <authorList>
            <person name="Vollmer S.V."/>
            <person name="Selwyn J.D."/>
            <person name="Despard B.A."/>
            <person name="Roesel C.L."/>
        </authorList>
    </citation>
    <scope>NUCLEOTIDE SEQUENCE</scope>
    <source>
        <strain evidence="2">K2</strain>
    </source>
</reference>
<sequence length="378" mass="42780">MSCTVEQTEFLENLRLHLIDLSRRLEQDSGDDVADYVLIAASAPGNVFEEVQLSLSEITSVLEDAERSWLPVSFAVRSTGSVGCTKFKISKDQLEYLFEYELKTPDIAKALGVSVSTRRLREFNVSSRATLTEISDHDLDSVVRSIHTEFPNAGWRIVIHGGVDGYTRIPVYLKANTNNSSDTVLNLFQEAVHEYGLPSRLRSDKGGENVRVSMFMLQHPQRGTGRGSMIVGRIVHNQRIERLWRDVFEGVLINRHLDIWKAGYVRHRIRTVGSRSPMQLYILGLLRLRGTELTAAREIYKPRTEDEIRAYGIDIDGPLPIDHGDDVNVVDVPNTLNPFEQSHYQEMCADIDPLRLSNCHGIDIYMEVLSFIMAHVAI</sequence>
<name>A0AAD9QNM7_ACRCE</name>
<gene>
    <name evidence="2" type="ORF">P5673_011916</name>
</gene>
<dbReference type="InterPro" id="IPR012337">
    <property type="entry name" value="RNaseH-like_sf"/>
</dbReference>
<dbReference type="Gene3D" id="3.30.420.10">
    <property type="entry name" value="Ribonuclease H-like superfamily/Ribonuclease H"/>
    <property type="match status" value="1"/>
</dbReference>
<dbReference type="Proteomes" id="UP001249851">
    <property type="component" value="Unassembled WGS sequence"/>
</dbReference>
<dbReference type="SUPFAM" id="SSF53098">
    <property type="entry name" value="Ribonuclease H-like"/>
    <property type="match status" value="1"/>
</dbReference>
<dbReference type="AlphaFoldDB" id="A0AAD9QNM7"/>
<dbReference type="EMBL" id="JARQWQ010000022">
    <property type="protein sequence ID" value="KAK2564474.1"/>
    <property type="molecule type" value="Genomic_DNA"/>
</dbReference>
<dbReference type="GO" id="GO:0003676">
    <property type="term" value="F:nucleic acid binding"/>
    <property type="evidence" value="ECO:0007669"/>
    <property type="project" value="InterPro"/>
</dbReference>
<dbReference type="PANTHER" id="PTHR46791:SF5">
    <property type="entry name" value="CLR5 DOMAIN-CONTAINING PROTEIN-RELATED"/>
    <property type="match status" value="1"/>
</dbReference>
<evidence type="ECO:0000259" key="1">
    <source>
        <dbReference type="Pfam" id="PF24764"/>
    </source>
</evidence>
<evidence type="ECO:0000313" key="3">
    <source>
        <dbReference type="Proteomes" id="UP001249851"/>
    </source>
</evidence>
<evidence type="ECO:0000313" key="2">
    <source>
        <dbReference type="EMBL" id="KAK2564474.1"/>
    </source>
</evidence>
<dbReference type="InterPro" id="IPR036397">
    <property type="entry name" value="RNaseH_sf"/>
</dbReference>
<proteinExistence type="predicted"/>